<dbReference type="AlphaFoldDB" id="A0A6F8PMV3"/>
<accession>A0A6F8PMV3</accession>
<gene>
    <name evidence="1" type="ORF">THMIRHAT_11440</name>
</gene>
<dbReference type="KEGG" id="tzo:THMIRHAT_11440"/>
<dbReference type="Proteomes" id="UP000501466">
    <property type="component" value="Chromosome"/>
</dbReference>
<reference evidence="2" key="1">
    <citation type="submission" date="2019-11" db="EMBL/GenBank/DDBJ databases">
        <title>Isolation and characterization of two novel species in the genus Thiomicrorhabdus.</title>
        <authorList>
            <person name="Mochizuki J."/>
            <person name="Kojima H."/>
            <person name="Fukui M."/>
        </authorList>
    </citation>
    <scope>NUCLEOTIDE SEQUENCE [LARGE SCALE GENOMIC DNA]</scope>
    <source>
        <strain evidence="2">AkT22</strain>
    </source>
</reference>
<organism evidence="1 2">
    <name type="scientific">Thiosulfativibrio zosterae</name>
    <dbReference type="NCBI Taxonomy" id="2675053"/>
    <lineage>
        <taxon>Bacteria</taxon>
        <taxon>Pseudomonadati</taxon>
        <taxon>Pseudomonadota</taxon>
        <taxon>Gammaproteobacteria</taxon>
        <taxon>Thiotrichales</taxon>
        <taxon>Piscirickettsiaceae</taxon>
        <taxon>Thiosulfativibrio</taxon>
    </lineage>
</organism>
<keyword evidence="2" id="KW-1185">Reference proteome</keyword>
<dbReference type="RefSeq" id="WP_173291200.1">
    <property type="nucleotide sequence ID" value="NZ_AP021888.1"/>
</dbReference>
<name>A0A6F8PMV3_9GAMM</name>
<evidence type="ECO:0000313" key="1">
    <source>
        <dbReference type="EMBL" id="BBP43398.1"/>
    </source>
</evidence>
<sequence>MNKVKLGFYLKYWKLGAHLVLKTKHFGVNNRWWVKQPSAIGWEWYQIIWGVLTIMPIVRNYQSLKVRACLGWMPQADCEALGFSPKS</sequence>
<proteinExistence type="predicted"/>
<dbReference type="EMBL" id="AP021888">
    <property type="protein sequence ID" value="BBP43398.1"/>
    <property type="molecule type" value="Genomic_DNA"/>
</dbReference>
<evidence type="ECO:0000313" key="2">
    <source>
        <dbReference type="Proteomes" id="UP000501466"/>
    </source>
</evidence>
<protein>
    <submittedName>
        <fullName evidence="1">Uncharacterized protein</fullName>
    </submittedName>
</protein>